<dbReference type="CDD" id="cd23509">
    <property type="entry name" value="Gnk2-like"/>
    <property type="match status" value="2"/>
</dbReference>
<dbReference type="InterPro" id="IPR002902">
    <property type="entry name" value="GNK2"/>
</dbReference>
<dbReference type="FunFam" id="3.30.430.20:FF:000003">
    <property type="entry name" value="Cysteine-rich RLK (RECEPTOR-like protein kinase) 10"/>
    <property type="match status" value="1"/>
</dbReference>
<evidence type="ECO:0000259" key="3">
    <source>
        <dbReference type="PROSITE" id="PS51473"/>
    </source>
</evidence>
<proteinExistence type="predicted"/>
<dbReference type="EMBL" id="OIVN01001883">
    <property type="protein sequence ID" value="SPC98561.1"/>
    <property type="molecule type" value="Genomic_DNA"/>
</dbReference>
<dbReference type="PROSITE" id="PS51473">
    <property type="entry name" value="GNK2"/>
    <property type="match status" value="1"/>
</dbReference>
<gene>
    <name evidence="4" type="ORF">FSB_LOCUS26443</name>
</gene>
<keyword evidence="1" id="KW-0732">Signal</keyword>
<organism evidence="4">
    <name type="scientific">Fagus sylvatica</name>
    <name type="common">Beechnut</name>
    <dbReference type="NCBI Taxonomy" id="28930"/>
    <lineage>
        <taxon>Eukaryota</taxon>
        <taxon>Viridiplantae</taxon>
        <taxon>Streptophyta</taxon>
        <taxon>Embryophyta</taxon>
        <taxon>Tracheophyta</taxon>
        <taxon>Spermatophyta</taxon>
        <taxon>Magnoliopsida</taxon>
        <taxon>eudicotyledons</taxon>
        <taxon>Gunneridae</taxon>
        <taxon>Pentapetalae</taxon>
        <taxon>rosids</taxon>
        <taxon>fabids</taxon>
        <taxon>Fagales</taxon>
        <taxon>Fagaceae</taxon>
        <taxon>Fagus</taxon>
    </lineage>
</organism>
<feature type="domain" description="Gnk2-homologous" evidence="3">
    <location>
        <begin position="36"/>
        <end position="139"/>
    </location>
</feature>
<dbReference type="InterPro" id="IPR038408">
    <property type="entry name" value="GNK2_sf"/>
</dbReference>
<protein>
    <recommendedName>
        <fullName evidence="3">Gnk2-homologous domain-containing protein</fullName>
    </recommendedName>
</protein>
<dbReference type="PANTHER" id="PTHR32099">
    <property type="entry name" value="CYSTEINE-RICH REPEAT SECRETORY PROTEIN"/>
    <property type="match status" value="1"/>
</dbReference>
<dbReference type="PANTHER" id="PTHR32099:SF51">
    <property type="entry name" value="CYSTEINE-RICH RECEPTOR-LIKE PROTEIN KINASE 25 ISOFORM X1"/>
    <property type="match status" value="1"/>
</dbReference>
<dbReference type="AlphaFoldDB" id="A0A2N9GGY2"/>
<dbReference type="Gene3D" id="3.30.430.20">
    <property type="entry name" value="Gnk2 domain, C-X8-C-X2-C motif"/>
    <property type="match status" value="2"/>
</dbReference>
<evidence type="ECO:0000313" key="4">
    <source>
        <dbReference type="EMBL" id="SPC98561.1"/>
    </source>
</evidence>
<reference evidence="4" key="1">
    <citation type="submission" date="2018-02" db="EMBL/GenBank/DDBJ databases">
        <authorList>
            <person name="Cohen D.B."/>
            <person name="Kent A.D."/>
        </authorList>
    </citation>
    <scope>NUCLEOTIDE SEQUENCE</scope>
</reference>
<evidence type="ECO:0000256" key="2">
    <source>
        <dbReference type="ARBA" id="ARBA00022737"/>
    </source>
</evidence>
<sequence length="245" mass="26650">MKSFLINPSLGNGFFKTSLPAVCHLHANFSSHCSAQFRYQLCLENGNCTSNSTYNANLNNLLSSLSSNTQIDYGFYNVSYGQNPDKVYAIGLCRGDVKPDMCRSCLNNATNLLPLVCPNKKDAIGVYDECMSRFSLRNIFGIKEDTPSINMWNPNNVSANVVDEFKQKVTTLLDSQRGSAAAGGSLHCSDCLAGAIGDFPLCCDGRQGGRVIRPSCNFRFESSLFYDNTADNSPPPPSTNTSSKA</sequence>
<keyword evidence="2" id="KW-0677">Repeat</keyword>
<dbReference type="Pfam" id="PF01657">
    <property type="entry name" value="Stress-antifung"/>
    <property type="match status" value="1"/>
</dbReference>
<evidence type="ECO:0000256" key="1">
    <source>
        <dbReference type="ARBA" id="ARBA00022729"/>
    </source>
</evidence>
<accession>A0A2N9GGY2</accession>
<name>A0A2N9GGY2_FAGSY</name>